<dbReference type="RefSeq" id="XP_016625903.1">
    <property type="nucleotide sequence ID" value="XM_016758654.1"/>
</dbReference>
<sequence length="138" mass="15532">MASDPAIVASSHPPCEYDLRERKPPLLRRIVNGTCGPNDQTGNCTVNVNSTGFESDCTDSKAETYDFDHKNHDNQPFSGKVFLSQIEWNTVTPNIFNFTVYLKTSQTCVDHYHGGRCTFRAATPFRFCLALNEGQMLY</sequence>
<dbReference type="Proteomes" id="UP000053789">
    <property type="component" value="Unassembled WGS sequence"/>
</dbReference>
<accession>A0A0D2IR63</accession>
<name>A0A0D2IR63_CLAB1</name>
<reference evidence="1" key="1">
    <citation type="submission" date="2015-01" db="EMBL/GenBank/DDBJ databases">
        <title>The Genome Sequence of Cladophialophora bantiana CBS 173.52.</title>
        <authorList>
            <consortium name="The Broad Institute Genomics Platform"/>
            <person name="Cuomo C."/>
            <person name="de Hoog S."/>
            <person name="Gorbushina A."/>
            <person name="Stielow B."/>
            <person name="Teixiera M."/>
            <person name="Abouelleil A."/>
            <person name="Chapman S.B."/>
            <person name="Priest M."/>
            <person name="Young S.K."/>
            <person name="Wortman J."/>
            <person name="Nusbaum C."/>
            <person name="Birren B."/>
        </authorList>
    </citation>
    <scope>NUCLEOTIDE SEQUENCE [LARGE SCALE GENOMIC DNA]</scope>
    <source>
        <strain evidence="1">CBS 173.52</strain>
    </source>
</reference>
<protein>
    <submittedName>
        <fullName evidence="1">Uncharacterized protein</fullName>
    </submittedName>
</protein>
<organism evidence="1 2">
    <name type="scientific">Cladophialophora bantiana (strain ATCC 10958 / CBS 173.52 / CDC B-1940 / NIH 8579)</name>
    <name type="common">Xylohypha bantiana</name>
    <dbReference type="NCBI Taxonomy" id="1442370"/>
    <lineage>
        <taxon>Eukaryota</taxon>
        <taxon>Fungi</taxon>
        <taxon>Dikarya</taxon>
        <taxon>Ascomycota</taxon>
        <taxon>Pezizomycotina</taxon>
        <taxon>Eurotiomycetes</taxon>
        <taxon>Chaetothyriomycetidae</taxon>
        <taxon>Chaetothyriales</taxon>
        <taxon>Herpotrichiellaceae</taxon>
        <taxon>Cladophialophora</taxon>
    </lineage>
</organism>
<dbReference type="VEuPathDB" id="FungiDB:Z519_00897"/>
<dbReference type="HOGENOM" id="CLU_1855051_0_0_1"/>
<dbReference type="GeneID" id="27693825"/>
<evidence type="ECO:0000313" key="2">
    <source>
        <dbReference type="Proteomes" id="UP000053789"/>
    </source>
</evidence>
<evidence type="ECO:0000313" key="1">
    <source>
        <dbReference type="EMBL" id="KIW99234.1"/>
    </source>
</evidence>
<keyword evidence="2" id="KW-1185">Reference proteome</keyword>
<dbReference type="EMBL" id="KN846980">
    <property type="protein sequence ID" value="KIW99234.1"/>
    <property type="molecule type" value="Genomic_DNA"/>
</dbReference>
<gene>
    <name evidence="1" type="ORF">Z519_00897</name>
</gene>
<dbReference type="AlphaFoldDB" id="A0A0D2IR63"/>
<proteinExistence type="predicted"/>